<evidence type="ECO:0000256" key="6">
    <source>
        <dbReference type="SAM" id="Phobius"/>
    </source>
</evidence>
<sequence length="457" mass="50240">MTKSKEFVDDYGKIDGDDGNSKKTGSKFERHKHGTLFVVMIAYFLDCMLITVVVPILPDFLTKMYNEQEINTSHRWLRETADEADARWHSLGIGYILCTKPLMQLIVNFFAGPLTKKIGYSIPMLAGFVITLFSIMMFAISRSFWMLVAARSIQGVGSAFTVASGMGMLAKAYNDDDHERGRAMGIALAGVSVGLMAGPPFGGFLYHYGGIFAPFGVLAGITLLAIVIEIVLLHPKIEEQQTKASSLLQVLSDHQVIITALAIAVCNFGMATTEPTIPLWIQRTWSAGPTLQGLIFFPSSVASAICSTYFEPTLERMGRWLSAMIGLGITAVCALVIPHMPNYYCLLLPVFVLGWGVAMTQASMFPTISRVVDARHQNAYGVAFAIADSAVCLSFAVGPSMSESLVKIIGFDKTLMVTAAVCIAFMPFLLFLRTIKPRNDEEEEEKEQEKEEKPEKY</sequence>
<feature type="transmembrane region" description="Helical" evidence="6">
    <location>
        <begin position="152"/>
        <end position="173"/>
    </location>
</feature>
<dbReference type="InterPro" id="IPR011701">
    <property type="entry name" value="MFS"/>
</dbReference>
<dbReference type="AlphaFoldDB" id="A0A1I7RJL7"/>
<dbReference type="Proteomes" id="UP000582659">
    <property type="component" value="Unassembled WGS sequence"/>
</dbReference>
<evidence type="ECO:0000256" key="1">
    <source>
        <dbReference type="ARBA" id="ARBA00004141"/>
    </source>
</evidence>
<dbReference type="SUPFAM" id="SSF103473">
    <property type="entry name" value="MFS general substrate transporter"/>
    <property type="match status" value="1"/>
</dbReference>
<dbReference type="Proteomes" id="UP000659654">
    <property type="component" value="Unassembled WGS sequence"/>
</dbReference>
<feature type="transmembrane region" description="Helical" evidence="6">
    <location>
        <begin position="185"/>
        <end position="205"/>
    </location>
</feature>
<dbReference type="PROSITE" id="PS50850">
    <property type="entry name" value="MFS"/>
    <property type="match status" value="1"/>
</dbReference>
<dbReference type="PANTHER" id="PTHR23506">
    <property type="entry name" value="GH10249P"/>
    <property type="match status" value="1"/>
</dbReference>
<accession>A0A1I7RJL7</accession>
<evidence type="ECO:0000313" key="12">
    <source>
        <dbReference type="WBParaSite" id="BXY_0089900.1"/>
    </source>
</evidence>
<feature type="transmembrane region" description="Helical" evidence="6">
    <location>
        <begin position="92"/>
        <end position="111"/>
    </location>
</feature>
<feature type="transmembrane region" description="Helical" evidence="6">
    <location>
        <begin position="211"/>
        <end position="233"/>
    </location>
</feature>
<dbReference type="GO" id="GO:0030672">
    <property type="term" value="C:synaptic vesicle membrane"/>
    <property type="evidence" value="ECO:0007669"/>
    <property type="project" value="TreeGrafter"/>
</dbReference>
<feature type="domain" description="Major facilitator superfamily (MFS) profile" evidence="7">
    <location>
        <begin position="35"/>
        <end position="437"/>
    </location>
</feature>
<feature type="transmembrane region" description="Helical" evidence="6">
    <location>
        <begin position="118"/>
        <end position="140"/>
    </location>
</feature>
<evidence type="ECO:0000256" key="4">
    <source>
        <dbReference type="ARBA" id="ARBA00022989"/>
    </source>
</evidence>
<reference evidence="9" key="2">
    <citation type="submission" date="2020-08" db="EMBL/GenBank/DDBJ databases">
        <authorList>
            <person name="Kikuchi T."/>
        </authorList>
    </citation>
    <scope>NUCLEOTIDE SEQUENCE</scope>
    <source>
        <strain evidence="8">Ka4C1</strain>
    </source>
</reference>
<dbReference type="OrthoDB" id="5086884at2759"/>
<dbReference type="Pfam" id="PF07690">
    <property type="entry name" value="MFS_1"/>
    <property type="match status" value="1"/>
</dbReference>
<feature type="transmembrane region" description="Helical" evidence="6">
    <location>
        <begin position="254"/>
        <end position="271"/>
    </location>
</feature>
<dbReference type="PANTHER" id="PTHR23506:SF23">
    <property type="entry name" value="GH10249P"/>
    <property type="match status" value="1"/>
</dbReference>
<keyword evidence="4 6" id="KW-1133">Transmembrane helix</keyword>
<dbReference type="EMBL" id="CAJFDI010000006">
    <property type="protein sequence ID" value="CAD5233635.1"/>
    <property type="molecule type" value="Genomic_DNA"/>
</dbReference>
<dbReference type="Proteomes" id="UP000095284">
    <property type="component" value="Unplaced"/>
</dbReference>
<gene>
    <name evidence="8" type="ORF">BXYJ_LOCUS13726</name>
</gene>
<feature type="transmembrane region" description="Helical" evidence="6">
    <location>
        <begin position="322"/>
        <end position="340"/>
    </location>
</feature>
<evidence type="ECO:0000256" key="3">
    <source>
        <dbReference type="ARBA" id="ARBA00022692"/>
    </source>
</evidence>
<evidence type="ECO:0000256" key="2">
    <source>
        <dbReference type="ARBA" id="ARBA00022448"/>
    </source>
</evidence>
<feature type="transmembrane region" description="Helical" evidence="6">
    <location>
        <begin position="414"/>
        <end position="432"/>
    </location>
</feature>
<comment type="subcellular location">
    <subcellularLocation>
        <location evidence="1">Membrane</location>
        <topology evidence="1">Multi-pass membrane protein</topology>
    </subcellularLocation>
</comment>
<dbReference type="EMBL" id="CAJFCV020000006">
    <property type="protein sequence ID" value="CAG9128943.1"/>
    <property type="molecule type" value="Genomic_DNA"/>
</dbReference>
<dbReference type="InterPro" id="IPR036259">
    <property type="entry name" value="MFS_trans_sf"/>
</dbReference>
<evidence type="ECO:0000313" key="8">
    <source>
        <dbReference type="EMBL" id="CAD5233635.1"/>
    </source>
</evidence>
<dbReference type="SMR" id="A0A1I7RJL7"/>
<dbReference type="Gene3D" id="1.20.1250.20">
    <property type="entry name" value="MFS general substrate transporter like domains"/>
    <property type="match status" value="1"/>
</dbReference>
<feature type="transmembrane region" description="Helical" evidence="6">
    <location>
        <begin position="291"/>
        <end position="310"/>
    </location>
</feature>
<keyword evidence="11" id="KW-1185">Reference proteome</keyword>
<dbReference type="GO" id="GO:0015842">
    <property type="term" value="P:aminergic neurotransmitter loading into synaptic vesicle"/>
    <property type="evidence" value="ECO:0007669"/>
    <property type="project" value="TreeGrafter"/>
</dbReference>
<dbReference type="GO" id="GO:0043195">
    <property type="term" value="C:terminal bouton"/>
    <property type="evidence" value="ECO:0007669"/>
    <property type="project" value="TreeGrafter"/>
</dbReference>
<reference evidence="12" key="1">
    <citation type="submission" date="2016-11" db="UniProtKB">
        <authorList>
            <consortium name="WormBaseParasite"/>
        </authorList>
    </citation>
    <scope>IDENTIFICATION</scope>
</reference>
<feature type="transmembrane region" description="Helical" evidence="6">
    <location>
        <begin position="346"/>
        <end position="368"/>
    </location>
</feature>
<organism evidence="10 12">
    <name type="scientific">Bursaphelenchus xylophilus</name>
    <name type="common">Pinewood nematode worm</name>
    <name type="synonym">Aphelenchoides xylophilus</name>
    <dbReference type="NCBI Taxonomy" id="6326"/>
    <lineage>
        <taxon>Eukaryota</taxon>
        <taxon>Metazoa</taxon>
        <taxon>Ecdysozoa</taxon>
        <taxon>Nematoda</taxon>
        <taxon>Chromadorea</taxon>
        <taxon>Rhabditida</taxon>
        <taxon>Tylenchina</taxon>
        <taxon>Tylenchomorpha</taxon>
        <taxon>Aphelenchoidea</taxon>
        <taxon>Aphelenchoididae</taxon>
        <taxon>Bursaphelenchus</taxon>
    </lineage>
</organism>
<dbReference type="WBParaSite" id="BXY_0089900.1">
    <property type="protein sequence ID" value="BXY_0089900.1"/>
    <property type="gene ID" value="BXY_0089900"/>
</dbReference>
<evidence type="ECO:0000259" key="7">
    <source>
        <dbReference type="PROSITE" id="PS50850"/>
    </source>
</evidence>
<dbReference type="GO" id="GO:0005335">
    <property type="term" value="F:serotonin:sodium:chloride symporter activity"/>
    <property type="evidence" value="ECO:0007669"/>
    <property type="project" value="TreeGrafter"/>
</dbReference>
<name>A0A1I7RJL7_BURXY</name>
<keyword evidence="3 6" id="KW-0812">Transmembrane</keyword>
<feature type="transmembrane region" description="Helical" evidence="6">
    <location>
        <begin position="36"/>
        <end position="57"/>
    </location>
</feature>
<evidence type="ECO:0000313" key="11">
    <source>
        <dbReference type="Proteomes" id="UP000659654"/>
    </source>
</evidence>
<proteinExistence type="predicted"/>
<keyword evidence="2" id="KW-0813">Transport</keyword>
<evidence type="ECO:0000256" key="5">
    <source>
        <dbReference type="ARBA" id="ARBA00023136"/>
    </source>
</evidence>
<dbReference type="InterPro" id="IPR020846">
    <property type="entry name" value="MFS_dom"/>
</dbReference>
<evidence type="ECO:0000313" key="10">
    <source>
        <dbReference type="Proteomes" id="UP000095284"/>
    </source>
</evidence>
<evidence type="ECO:0000313" key="9">
    <source>
        <dbReference type="EMBL" id="CAG9128943.1"/>
    </source>
</evidence>
<dbReference type="eggNOG" id="KOG3764">
    <property type="taxonomic scope" value="Eukaryota"/>
</dbReference>
<feature type="transmembrane region" description="Helical" evidence="6">
    <location>
        <begin position="380"/>
        <end position="402"/>
    </location>
</feature>
<protein>
    <submittedName>
        <fullName evidence="8">(pine wood nematode) hypothetical protein</fullName>
    </submittedName>
    <submittedName>
        <fullName evidence="12">MFS domain-containing protein</fullName>
    </submittedName>
</protein>
<dbReference type="InterPro" id="IPR050930">
    <property type="entry name" value="MFS_Vesicular_Transporter"/>
</dbReference>
<keyword evidence="5 6" id="KW-0472">Membrane</keyword>